<feature type="compositionally biased region" description="Basic residues" evidence="8">
    <location>
        <begin position="1085"/>
        <end position="1107"/>
    </location>
</feature>
<dbReference type="SUPFAM" id="SSF54001">
    <property type="entry name" value="Cysteine proteinases"/>
    <property type="match status" value="1"/>
</dbReference>
<evidence type="ECO:0000256" key="5">
    <source>
        <dbReference type="ARBA" id="ARBA00022786"/>
    </source>
</evidence>
<dbReference type="Gene3D" id="3.90.70.10">
    <property type="entry name" value="Cysteine proteinases"/>
    <property type="match status" value="2"/>
</dbReference>
<keyword evidence="7" id="KW-0788">Thiol protease</keyword>
<dbReference type="InterPro" id="IPR018200">
    <property type="entry name" value="USP_CS"/>
</dbReference>
<dbReference type="InterPro" id="IPR029071">
    <property type="entry name" value="Ubiquitin-like_domsf"/>
</dbReference>
<dbReference type="PANTHER" id="PTHR21646:SF24">
    <property type="entry name" value="UBIQUITIN CARBOXYL-TERMINAL HYDROLASE"/>
    <property type="match status" value="1"/>
</dbReference>
<dbReference type="PROSITE" id="PS00973">
    <property type="entry name" value="USP_2"/>
    <property type="match status" value="1"/>
</dbReference>
<dbReference type="GO" id="GO:0004843">
    <property type="term" value="F:cysteine-type deubiquitinase activity"/>
    <property type="evidence" value="ECO:0007669"/>
    <property type="project" value="UniProtKB-EC"/>
</dbReference>
<feature type="compositionally biased region" description="Acidic residues" evidence="8">
    <location>
        <begin position="1028"/>
        <end position="1039"/>
    </location>
</feature>
<evidence type="ECO:0000256" key="3">
    <source>
        <dbReference type="ARBA" id="ARBA00012759"/>
    </source>
</evidence>
<sequence length="1561" mass="171569">MSGSDNGAAGTHAGVEQQRAGVSPGRTTGARSASPAKRSAADMEDVSSAQPEQQKVNGGPADGETGTADSDQVMSGMTPAEDDEETQTQETAMTAAGSSITESMDTSATSFTSANDKSQVVPPAHKEPYTTEQIDKQVAKVREMDARKTDEGSRGVVISNKWLQRVLSRSTEGRGNNDYPKEAREGNVGPLDNSDIVSKGAFNGPFLKDTANQAFVPLKPGLRLDVEFSVLPYDAYGYIVGEYGYTTPTKPIVRYAHNTVEEDASVENIMYELYPPVITVRKVPQSTEDSAQVKPNRALDKLRMKQDREGRGQSNPDEAVRLVCSASDKAMNFLRRAKEAAGIPQGTKVKVWRLLDPSQVAVDKPDNTQPGVLSPPASRASSPSRSGDTKLIVDSETFSQFETGKDMESVDLDDQTLNTKYNGQRTLDAIALGYSQTILLEEQKGGPGGGEFQSDLKKGTKSGLEKQSTASRPDSAPTSGRSSPAPGGMMTRGRRRKDGRTIGTVGLSNLGNTCYMNSALQCIRSVEELAVYFLTKTYKPEINNDNPLGHHGAMANAYYGVLNGIYGGQSTSSFTPTDFKRTLGRLAPTFSGYGQQDSQEFLSFLVDALHEDLNRVKKKPYMENPDSDDNKVRDPEYIHELGETYRNNHKARNDSVAMDLFSGFYKNTMECPECQKVSVTFDPYSLLTVQLPMDVAFTHDITFVPLHGHPVIHHIDVDKNWTIKTLKEYMAKKHSTDADRLWMIEVYNHKIYKAFDDQSTLAEASIQSNDFLFMYELEDVPTNKPTTKKSFSMYGNYTKSEEDKVPLEGMDSSKADVMAVPIFNRYRNERLQKDYDAALHPLYITVTREEAKDYDKILKKVLIAVSNITSRKILTEFENDSSQNVPDAEAEAETDKEQGNEDAAGVSDHSAQSEESYVNVSRNKQPTNSQVNGESPMQIDEDLPAVPYGFMEPGYFLAPALRHQLFELKFGEANERNIHCVAMSGLISSSVRPMHDRVKPTNRRGSMQSSSSEESTTSTTSGVQVNGGDDEESDEDDPDKPDITLGGESTLSAPTVDESSEDELANNSPTLSRSNLHADNDHSRSGRRKNKNSKKGGRGKKNRRNNKKVTYGKNDRKRYGQKQNLNYFGSSPASSQSDDSPYYIQIGEGIVLDWHPEAADSLFGGDKDDPAEMRGHTYVNHDGKSGPVFYDEELEARKMKRAERKKHGINLDDCFAETSKKEVLSSDNSWYCNRCKELRQADKQLEIWTLPDILVVHMKRFGGNRSLRDKLDVAVEYPIEGLDMSDKVGLKEEGKEYIYDLFAVDNHYGGLGGGHYTAYAKNFFDDQWYEYNDSSCSKTTIRPKSAAAYLLFYRRRSDKPLGPQYLQQLVTQYRLGREEEAAESESGEGRLGGPTHSSQQHGGSSSTLAGVAVGKGTSLEERDPAANGGTGAGHNLTQKPTTTMNSIGEDGGGSERTLDGILGYGNGESSWSFQRLSGDDGDSTTAQLDGNDDSGFNSGGSTFTDISEYSSANATGTRNSPDNSMQHFDIDAGHDGAEHVEDKAVHEIHVDDPGDAMPELS</sequence>
<feature type="compositionally biased region" description="Low complexity" evidence="8">
    <location>
        <begin position="1130"/>
        <end position="1140"/>
    </location>
</feature>
<proteinExistence type="inferred from homology"/>
<dbReference type="Pfam" id="PF06337">
    <property type="entry name" value="DUSP"/>
    <property type="match status" value="1"/>
</dbReference>
<evidence type="ECO:0000259" key="10">
    <source>
        <dbReference type="PROSITE" id="PS51283"/>
    </source>
</evidence>
<dbReference type="GO" id="GO:0006508">
    <property type="term" value="P:proteolysis"/>
    <property type="evidence" value="ECO:0007669"/>
    <property type="project" value="UniProtKB-KW"/>
</dbReference>
<evidence type="ECO:0000259" key="9">
    <source>
        <dbReference type="PROSITE" id="PS50235"/>
    </source>
</evidence>
<feature type="domain" description="DUSP" evidence="10">
    <location>
        <begin position="132"/>
        <end position="257"/>
    </location>
</feature>
<feature type="compositionally biased region" description="Polar residues" evidence="8">
    <location>
        <begin position="1507"/>
        <end position="1526"/>
    </location>
</feature>
<dbReference type="InterPro" id="IPR035927">
    <property type="entry name" value="DUSP-like_sf"/>
</dbReference>
<feature type="compositionally biased region" description="Polar residues" evidence="8">
    <location>
        <begin position="47"/>
        <end position="56"/>
    </location>
</feature>
<keyword evidence="5" id="KW-0833">Ubl conjugation pathway</keyword>
<feature type="region of interest" description="Disordered" evidence="8">
    <location>
        <begin position="284"/>
        <end position="318"/>
    </location>
</feature>
<feature type="compositionally biased region" description="Low complexity" evidence="8">
    <location>
        <begin position="1009"/>
        <end position="1021"/>
    </location>
</feature>
<feature type="compositionally biased region" description="Low complexity" evidence="8">
    <location>
        <begin position="1493"/>
        <end position="1505"/>
    </location>
</feature>
<feature type="region of interest" description="Disordered" evidence="8">
    <location>
        <begin position="1"/>
        <end position="123"/>
    </location>
</feature>
<dbReference type="Gene3D" id="3.30.2230.10">
    <property type="entry name" value="DUSP-like"/>
    <property type="match status" value="1"/>
</dbReference>
<feature type="compositionally biased region" description="Polar residues" evidence="8">
    <location>
        <begin position="97"/>
        <end position="118"/>
    </location>
</feature>
<feature type="region of interest" description="Disordered" evidence="8">
    <location>
        <begin position="442"/>
        <end position="503"/>
    </location>
</feature>
<dbReference type="Pfam" id="PF00443">
    <property type="entry name" value="UCH"/>
    <property type="match status" value="1"/>
</dbReference>
<dbReference type="PROSITE" id="PS00972">
    <property type="entry name" value="USP_1"/>
    <property type="match status" value="1"/>
</dbReference>
<protein>
    <recommendedName>
        <fullName evidence="3">ubiquitinyl hydrolase 1</fullName>
        <ecNumber evidence="3">3.4.19.12</ecNumber>
    </recommendedName>
</protein>
<dbReference type="InterPro" id="IPR028889">
    <property type="entry name" value="USP"/>
</dbReference>
<dbReference type="Proteomes" id="UP001296104">
    <property type="component" value="Unassembled WGS sequence"/>
</dbReference>
<evidence type="ECO:0000256" key="2">
    <source>
        <dbReference type="ARBA" id="ARBA00009085"/>
    </source>
</evidence>
<evidence type="ECO:0000256" key="7">
    <source>
        <dbReference type="ARBA" id="ARBA00022807"/>
    </source>
</evidence>
<feature type="compositionally biased region" description="Polar residues" evidence="8">
    <location>
        <begin position="465"/>
        <end position="482"/>
    </location>
</feature>
<comment type="catalytic activity">
    <reaction evidence="1">
        <text>Thiol-dependent hydrolysis of ester, thioester, amide, peptide and isopeptide bonds formed by the C-terminal Gly of ubiquitin (a 76-residue protein attached to proteins as an intracellular targeting signal).</text>
        <dbReference type="EC" id="3.4.19.12"/>
    </reaction>
</comment>
<feature type="compositionally biased region" description="Low complexity" evidence="8">
    <location>
        <begin position="374"/>
        <end position="386"/>
    </location>
</feature>
<dbReference type="InterPro" id="IPR050185">
    <property type="entry name" value="Ub_carboxyl-term_hydrolase"/>
</dbReference>
<dbReference type="SUPFAM" id="SSF143791">
    <property type="entry name" value="DUSP-like"/>
    <property type="match status" value="1"/>
</dbReference>
<feature type="domain" description="USP" evidence="9">
    <location>
        <begin position="505"/>
        <end position="1356"/>
    </location>
</feature>
<feature type="region of interest" description="Disordered" evidence="8">
    <location>
        <begin position="1377"/>
        <end position="1561"/>
    </location>
</feature>
<dbReference type="InterPro" id="IPR001394">
    <property type="entry name" value="Peptidase_C19_UCH"/>
</dbReference>
<reference evidence="11" key="1">
    <citation type="submission" date="2023-11" db="EMBL/GenBank/DDBJ databases">
        <authorList>
            <person name="Alioto T."/>
            <person name="Alioto T."/>
            <person name="Gomez Garrido J."/>
        </authorList>
    </citation>
    <scope>NUCLEOTIDE SEQUENCE</scope>
</reference>
<dbReference type="InterPro" id="IPR038765">
    <property type="entry name" value="Papain-like_cys_pep_sf"/>
</dbReference>
<organism evidence="11 12">
    <name type="scientific">Lecanosticta acicola</name>
    <dbReference type="NCBI Taxonomy" id="111012"/>
    <lineage>
        <taxon>Eukaryota</taxon>
        <taxon>Fungi</taxon>
        <taxon>Dikarya</taxon>
        <taxon>Ascomycota</taxon>
        <taxon>Pezizomycotina</taxon>
        <taxon>Dothideomycetes</taxon>
        <taxon>Dothideomycetidae</taxon>
        <taxon>Mycosphaerellales</taxon>
        <taxon>Mycosphaerellaceae</taxon>
        <taxon>Lecanosticta</taxon>
    </lineage>
</organism>
<evidence type="ECO:0000313" key="12">
    <source>
        <dbReference type="Proteomes" id="UP001296104"/>
    </source>
</evidence>
<accession>A0AAI8YUD1</accession>
<comment type="similarity">
    <text evidence="2">Belongs to the peptidase C19 family.</text>
</comment>
<evidence type="ECO:0000256" key="4">
    <source>
        <dbReference type="ARBA" id="ARBA00022670"/>
    </source>
</evidence>
<keyword evidence="4" id="KW-0645">Protease</keyword>
<dbReference type="SUPFAM" id="SSF54236">
    <property type="entry name" value="Ubiquitin-like"/>
    <property type="match status" value="1"/>
</dbReference>
<name>A0AAI8YUD1_9PEZI</name>
<feature type="compositionally biased region" description="Polar residues" evidence="8">
    <location>
        <begin position="1435"/>
        <end position="1446"/>
    </location>
</feature>
<feature type="region of interest" description="Disordered" evidence="8">
    <location>
        <begin position="169"/>
        <end position="193"/>
    </location>
</feature>
<dbReference type="PROSITE" id="PS50235">
    <property type="entry name" value="USP_3"/>
    <property type="match status" value="1"/>
</dbReference>
<dbReference type="PROSITE" id="PS51283">
    <property type="entry name" value="DUSP"/>
    <property type="match status" value="1"/>
</dbReference>
<feature type="region of interest" description="Disordered" evidence="8">
    <location>
        <begin position="360"/>
        <end position="393"/>
    </location>
</feature>
<dbReference type="PANTHER" id="PTHR21646">
    <property type="entry name" value="UBIQUITIN CARBOXYL-TERMINAL HYDROLASE"/>
    <property type="match status" value="1"/>
</dbReference>
<dbReference type="EC" id="3.4.19.12" evidence="3"/>
<evidence type="ECO:0000256" key="8">
    <source>
        <dbReference type="SAM" id="MobiDB-lite"/>
    </source>
</evidence>
<feature type="compositionally biased region" description="Polar residues" evidence="8">
    <location>
        <begin position="909"/>
        <end position="935"/>
    </location>
</feature>
<dbReference type="GO" id="GO:0016579">
    <property type="term" value="P:protein deubiquitination"/>
    <property type="evidence" value="ECO:0007669"/>
    <property type="project" value="InterPro"/>
</dbReference>
<keyword evidence="12" id="KW-1185">Reference proteome</keyword>
<evidence type="ECO:0000256" key="6">
    <source>
        <dbReference type="ARBA" id="ARBA00022801"/>
    </source>
</evidence>
<feature type="region of interest" description="Disordered" evidence="8">
    <location>
        <begin position="991"/>
        <end position="1140"/>
    </location>
</feature>
<dbReference type="EMBL" id="CAVMBE010000009">
    <property type="protein sequence ID" value="CAK3881100.1"/>
    <property type="molecule type" value="Genomic_DNA"/>
</dbReference>
<evidence type="ECO:0000256" key="1">
    <source>
        <dbReference type="ARBA" id="ARBA00000707"/>
    </source>
</evidence>
<gene>
    <name evidence="11" type="ORF">LECACI_7A002145</name>
</gene>
<feature type="compositionally biased region" description="Polar residues" evidence="8">
    <location>
        <begin position="1065"/>
        <end position="1075"/>
    </location>
</feature>
<feature type="region of interest" description="Disordered" evidence="8">
    <location>
        <begin position="879"/>
        <end position="940"/>
    </location>
</feature>
<comment type="caution">
    <text evidence="11">The sequence shown here is derived from an EMBL/GenBank/DDBJ whole genome shotgun (WGS) entry which is preliminary data.</text>
</comment>
<dbReference type="InterPro" id="IPR006615">
    <property type="entry name" value="Pept_C19_DUSP"/>
</dbReference>
<evidence type="ECO:0000313" key="11">
    <source>
        <dbReference type="EMBL" id="CAK3881100.1"/>
    </source>
</evidence>
<feature type="compositionally biased region" description="Basic and acidic residues" evidence="8">
    <location>
        <begin position="1528"/>
        <end position="1552"/>
    </location>
</feature>
<feature type="compositionally biased region" description="Basic and acidic residues" evidence="8">
    <location>
        <begin position="297"/>
        <end position="311"/>
    </location>
</feature>
<keyword evidence="6 11" id="KW-0378">Hydrolase</keyword>
<feature type="compositionally biased region" description="Low complexity" evidence="8">
    <location>
        <begin position="1393"/>
        <end position="1407"/>
    </location>
</feature>